<accession>A0A6H1WSW8</accession>
<evidence type="ECO:0008006" key="3">
    <source>
        <dbReference type="Google" id="ProtNLM"/>
    </source>
</evidence>
<keyword evidence="2" id="KW-1185">Reference proteome</keyword>
<dbReference type="SUPFAM" id="SSF56112">
    <property type="entry name" value="Protein kinase-like (PK-like)"/>
    <property type="match status" value="1"/>
</dbReference>
<dbReference type="Gene3D" id="1.10.510.10">
    <property type="entry name" value="Transferase(Phosphotransferase) domain 1"/>
    <property type="match status" value="1"/>
</dbReference>
<evidence type="ECO:0000313" key="2">
    <source>
        <dbReference type="Proteomes" id="UP000501253"/>
    </source>
</evidence>
<dbReference type="AlphaFoldDB" id="A0A6H1WSW8"/>
<dbReference type="InterPro" id="IPR011009">
    <property type="entry name" value="Kinase-like_dom_sf"/>
</dbReference>
<dbReference type="EMBL" id="CP042909">
    <property type="protein sequence ID" value="QJA06282.1"/>
    <property type="molecule type" value="Genomic_DNA"/>
</dbReference>
<dbReference type="RefSeq" id="WP_210534564.1">
    <property type="nucleotide sequence ID" value="NZ_CP042909.1"/>
</dbReference>
<reference evidence="1 2" key="1">
    <citation type="submission" date="2019-08" db="EMBL/GenBank/DDBJ databases">
        <title>Complete genome sequence of Thermosulfurimonas marina SU872T, an anaerobic thermophilic chemolithoautotrophic bacterium isolated from a shallow marine hydrothermal vent.</title>
        <authorList>
            <person name="Allioux M."/>
            <person name="Jebbar M."/>
            <person name="Slobodkina G."/>
            <person name="Slobodkin A."/>
            <person name="Moalic Y."/>
            <person name="Frolova A."/>
            <person name="Shao Z."/>
            <person name="Alain K."/>
        </authorList>
    </citation>
    <scope>NUCLEOTIDE SEQUENCE [LARGE SCALE GENOMIC DNA]</scope>
    <source>
        <strain evidence="1 2">SU872</strain>
    </source>
</reference>
<protein>
    <recommendedName>
        <fullName evidence="3">Protein kinase domain-containing protein</fullName>
    </recommendedName>
</protein>
<evidence type="ECO:0000313" key="1">
    <source>
        <dbReference type="EMBL" id="QJA06282.1"/>
    </source>
</evidence>
<dbReference type="Pfam" id="PF06293">
    <property type="entry name" value="Kdo"/>
    <property type="match status" value="1"/>
</dbReference>
<dbReference type="KEGG" id="tmai:FVE67_05445"/>
<proteinExistence type="predicted"/>
<gene>
    <name evidence="1" type="ORF">FVE67_05445</name>
</gene>
<dbReference type="Proteomes" id="UP000501253">
    <property type="component" value="Chromosome"/>
</dbReference>
<sequence>MEKNLKNLYIHQKATAEAHLWARSPGVLTHLENILYGAGQRVCLKAGRIHRAEKILLEDKLYFLKIFYVKNLAKLLFKYPLKYRPPFKAVFNALLVSERGFPVILPLGFFIFKNPYRQKAWGGLLSPYYLEFETLPALWDKARQERNLFESLMQDILKLLQKLHEAGLYIRDTKVNNFLVRPGEEPLLFDLDQVKFFRRPLPQKLRLKNYQVLRRTLRRQGIPEEWLKVWFEKLL</sequence>
<name>A0A6H1WSW8_9BACT</name>
<organism evidence="1 2">
    <name type="scientific">Thermosulfurimonas marina</name>
    <dbReference type="NCBI Taxonomy" id="2047767"/>
    <lineage>
        <taxon>Bacteria</taxon>
        <taxon>Pseudomonadati</taxon>
        <taxon>Thermodesulfobacteriota</taxon>
        <taxon>Thermodesulfobacteria</taxon>
        <taxon>Thermodesulfobacteriales</taxon>
        <taxon>Thermodesulfobacteriaceae</taxon>
        <taxon>Thermosulfurimonas</taxon>
    </lineage>
</organism>